<evidence type="ECO:0000313" key="5">
    <source>
        <dbReference type="Proteomes" id="UP000051936"/>
    </source>
</evidence>
<evidence type="ECO:0000313" key="4">
    <source>
        <dbReference type="EMBL" id="KRQ02065.1"/>
    </source>
</evidence>
<dbReference type="PANTHER" id="PTHR11365">
    <property type="entry name" value="5-OXOPROLINASE RELATED"/>
    <property type="match status" value="1"/>
</dbReference>
<evidence type="ECO:0000259" key="2">
    <source>
        <dbReference type="Pfam" id="PF05378"/>
    </source>
</evidence>
<dbReference type="Pfam" id="PF19278">
    <property type="entry name" value="Hydant_A_C"/>
    <property type="match status" value="1"/>
</dbReference>
<name>A0A0R3CX50_9BRAD</name>
<dbReference type="GO" id="GO:0006749">
    <property type="term" value="P:glutathione metabolic process"/>
    <property type="evidence" value="ECO:0007669"/>
    <property type="project" value="TreeGrafter"/>
</dbReference>
<dbReference type="AlphaFoldDB" id="A0A0R3CX50"/>
<dbReference type="GO" id="GO:0005829">
    <property type="term" value="C:cytosol"/>
    <property type="evidence" value="ECO:0007669"/>
    <property type="project" value="TreeGrafter"/>
</dbReference>
<evidence type="ECO:0000259" key="3">
    <source>
        <dbReference type="Pfam" id="PF19278"/>
    </source>
</evidence>
<protein>
    <submittedName>
        <fullName evidence="4">5-oxoprolinase</fullName>
    </submittedName>
</protein>
<sequence>MLTIGIDVGGTFTDLVAIDGAGRTVFAKSPSTPEDQSIGVMNGLNELARRLDMSRGDMLTATQRLVHGTTVATNALLEGKGAKVALLTTEGHRDIIEMREGLKGNRYDLRTPPPEPLVPRELRFGVRERLRPNGDVLVSLDDASLSEAIAAIRASGATSVAICFLHAYRNSAHEIAAAERLARELPEVSVSRSSDVLPQIKEYERVATTIVNAYVGPAVRRYLTRLERRLAEAGFAGSLFIILSHGGMAPVEEAGRLAAATVLSGPAGGISGSRRCAELLAMLDLVPFDMGGTSTDISLIADGRATLSADGGLADQRIALRSLDIASIAAGGGSIASVDAGGIFRVGPESAGAMPGPASYGNGGTEPTVTDANIVLGYLDAAAFMGGRRPLNRAAAEAAIDRLAASLGVTRIEAAAGIYRLVNLKMADGIRLMTLRRGVDPRKFALLSFGGAAGLHAAEVARELEITRIIVPTTASVLSAWGMLTSDLRYEVSRTHFETGARTTADDIRGIFADLEQQAAERLRSWFDGPIITERSAEMRYGEQVFEVDVPLSDVDFTAPSLIADVEERFHRRHEELYTYASRDQEVVFVNARLAAVGAVSRIEEADTSMPATERIGSPTSNRQAFFGAWREVPVFALEKLRSGHMLEGPAIIEAETTTIVINGGDRATVNPLGWLDIELGSAKV</sequence>
<proteinExistence type="predicted"/>
<dbReference type="SUPFAM" id="SSF53067">
    <property type="entry name" value="Actin-like ATPase domain"/>
    <property type="match status" value="1"/>
</dbReference>
<dbReference type="InterPro" id="IPR008040">
    <property type="entry name" value="Hydant_A_N"/>
</dbReference>
<dbReference type="Pfam" id="PF05378">
    <property type="entry name" value="Hydant_A_N"/>
    <property type="match status" value="1"/>
</dbReference>
<evidence type="ECO:0000259" key="1">
    <source>
        <dbReference type="Pfam" id="PF01968"/>
    </source>
</evidence>
<dbReference type="InterPro" id="IPR049517">
    <property type="entry name" value="ACX-like_C"/>
</dbReference>
<dbReference type="EMBL" id="LJYG01000111">
    <property type="protein sequence ID" value="KRQ02065.1"/>
    <property type="molecule type" value="Genomic_DNA"/>
</dbReference>
<dbReference type="OrthoDB" id="9759608at2"/>
<dbReference type="GO" id="GO:0017168">
    <property type="term" value="F:5-oxoprolinase (ATP-hydrolyzing) activity"/>
    <property type="evidence" value="ECO:0007669"/>
    <property type="project" value="TreeGrafter"/>
</dbReference>
<feature type="domain" description="Acetophenone carboxylase-like C-terminal" evidence="3">
    <location>
        <begin position="504"/>
        <end position="670"/>
    </location>
</feature>
<dbReference type="STRING" id="989370.AOQ71_36365"/>
<gene>
    <name evidence="4" type="ORF">AOQ71_36365</name>
</gene>
<keyword evidence="5" id="KW-1185">Reference proteome</keyword>
<organism evidence="4 5">
    <name type="scientific">Bradyrhizobium manausense</name>
    <dbReference type="NCBI Taxonomy" id="989370"/>
    <lineage>
        <taxon>Bacteria</taxon>
        <taxon>Pseudomonadati</taxon>
        <taxon>Pseudomonadota</taxon>
        <taxon>Alphaproteobacteria</taxon>
        <taxon>Hyphomicrobiales</taxon>
        <taxon>Nitrobacteraceae</taxon>
        <taxon>Bradyrhizobium</taxon>
    </lineage>
</organism>
<dbReference type="InterPro" id="IPR045079">
    <property type="entry name" value="Oxoprolinase-like"/>
</dbReference>
<dbReference type="RefSeq" id="WP_057757516.1">
    <property type="nucleotide sequence ID" value="NZ_LJYG01000111.1"/>
</dbReference>
<reference evidence="4 5" key="1">
    <citation type="submission" date="2015-09" db="EMBL/GenBank/DDBJ databases">
        <title>Draft Genome Sequence of Bradyrhizobium manausense Strain BR 3351T, a Novel Symbiotic Nitrogen-Fixing Alphaproteobacterium Isolated from Brazilian Amazon Rain Forest.</title>
        <authorList>
            <person name="De Araujo J.L."/>
            <person name="Zilli J.E."/>
        </authorList>
    </citation>
    <scope>NUCLEOTIDE SEQUENCE [LARGE SCALE GENOMIC DNA]</scope>
    <source>
        <strain evidence="4 5">BR3351</strain>
    </source>
</reference>
<feature type="domain" description="Hydantoinase/oxoprolinase N-terminal" evidence="2">
    <location>
        <begin position="4"/>
        <end position="184"/>
    </location>
</feature>
<accession>A0A0R3CX50</accession>
<dbReference type="PANTHER" id="PTHR11365:SF23">
    <property type="entry name" value="HYPOTHETICAL 5-OXOPROLINASE (EUROFUNG)-RELATED"/>
    <property type="match status" value="1"/>
</dbReference>
<feature type="domain" description="Hydantoinase A/oxoprolinase" evidence="1">
    <location>
        <begin position="205"/>
        <end position="491"/>
    </location>
</feature>
<dbReference type="Pfam" id="PF01968">
    <property type="entry name" value="Hydantoinase_A"/>
    <property type="match status" value="1"/>
</dbReference>
<dbReference type="InterPro" id="IPR002821">
    <property type="entry name" value="Hydantoinase_A"/>
</dbReference>
<dbReference type="Proteomes" id="UP000051936">
    <property type="component" value="Unassembled WGS sequence"/>
</dbReference>
<dbReference type="InterPro" id="IPR043129">
    <property type="entry name" value="ATPase_NBD"/>
</dbReference>
<comment type="caution">
    <text evidence="4">The sequence shown here is derived from an EMBL/GenBank/DDBJ whole genome shotgun (WGS) entry which is preliminary data.</text>
</comment>